<evidence type="ECO:0000256" key="1">
    <source>
        <dbReference type="SAM" id="Phobius"/>
    </source>
</evidence>
<protein>
    <submittedName>
        <fullName evidence="2">Uncharacterized protein</fullName>
    </submittedName>
</protein>
<feature type="transmembrane region" description="Helical" evidence="1">
    <location>
        <begin position="685"/>
        <end position="706"/>
    </location>
</feature>
<proteinExistence type="predicted"/>
<name>A0A8K1FGQ9_PYTOL</name>
<feature type="transmembrane region" description="Helical" evidence="1">
    <location>
        <begin position="387"/>
        <end position="411"/>
    </location>
</feature>
<dbReference type="EMBL" id="SPLM01000113">
    <property type="protein sequence ID" value="TMW58003.1"/>
    <property type="molecule type" value="Genomic_DNA"/>
</dbReference>
<feature type="transmembrane region" description="Helical" evidence="1">
    <location>
        <begin position="546"/>
        <end position="572"/>
    </location>
</feature>
<organism evidence="2 3">
    <name type="scientific">Pythium oligandrum</name>
    <name type="common">Mycoparasitic fungus</name>
    <dbReference type="NCBI Taxonomy" id="41045"/>
    <lineage>
        <taxon>Eukaryota</taxon>
        <taxon>Sar</taxon>
        <taxon>Stramenopiles</taxon>
        <taxon>Oomycota</taxon>
        <taxon>Peronosporomycetes</taxon>
        <taxon>Pythiales</taxon>
        <taxon>Pythiaceae</taxon>
        <taxon>Pythium</taxon>
    </lineage>
</organism>
<feature type="transmembrane region" description="Helical" evidence="1">
    <location>
        <begin position="204"/>
        <end position="224"/>
    </location>
</feature>
<evidence type="ECO:0000313" key="3">
    <source>
        <dbReference type="Proteomes" id="UP000794436"/>
    </source>
</evidence>
<sequence length="1038" mass="115639">MKSPSVCPSAPPIALTDVAKRRATRSSKTQLRPPPTIVYLRPLVFRACWIGMLALHAGLAAYYIALAKLHQHLRDPLKNPYKYVFYFLGPQYPPFFVVVVACATILAVCHLLAIMSMVTQSLRSKAVSFGTSPRVIKPRSGSKLIMPVNGPQRLIAIVQGWLDIVMGRYGWLGVDYHHVRLVFVCRELFEISCQIIKANRLSHLVGVVWINRLFALVVVANYIVLSGTNLTKAPDDMHKSWTRIKFFSLEASPMVTAIPPSVGLIKTLLGVNMNLLGAQVIPDQLFANNSLRQIILDGNSLNFGIEATPMLTEIPRSVGSMNSLVALSLVNNSIASIPDQLFASNADVIKFQHINVAQIPLEWFTLNPLGNPYIYIRYHLGPIYPHFFEPVIVGALCIAAGHLLAILSMLYQSLRSRNLSFQAPIRGKKMSRARSINKLNESPKGFHRVLWVVQKGFQVIFGRYGVLGIDYRYARLVFVSRELFEISCQVVQANRLSNLINVVWINRLFVLVVVANCWSSPLIRLLCSRLYRFPHQDHQRVSLEKVLDVFSDGLLSIVYAAIIPYAIFQAYYSQFNVKTQLFDLSYYYSDDWFIRAAISLKQVFVASWFDLLCLLVPGITTLSSLTTVKSCLYRIPKRVAIATQVSITTVTAFNADTRTRSTQEIDPLKRTLSSSFSLGPRRTRVITLILSTLLSLLGLFVLIAHIHATTVAIFEADSGCLLELRPWGKTTYTCVTLEVSCTQKGIQGEQDKINTIIEGIDSQGLQSLVFSHCPRLEMPSRIRTLMNLKRLKVFNSTVAVWDKSAAISATTNPIFGFAFLIETNFTTFPEGFLDPNLSPMLTDIMFSGTNLTTIPDNLHTSWSQVKYVGFEMAPGITTVSSTFPLIKPLVGINFIGGSISSIPDQLFANNAMVLYVLDGNPISELPSTLGLPRVLGTIRFQHTKVSQIPIEWFTLYGKPNVLGKYPVIIAGHTPLCNALLQGDYSSIVTKSGNVAVTRVSAVSFNVGVFPVDCVSRPLVRFYPLAAELNWRRKNHQAV</sequence>
<evidence type="ECO:0000313" key="2">
    <source>
        <dbReference type="EMBL" id="TMW58003.1"/>
    </source>
</evidence>
<feature type="transmembrane region" description="Helical" evidence="1">
    <location>
        <begin position="95"/>
        <end position="115"/>
    </location>
</feature>
<dbReference type="Proteomes" id="UP000794436">
    <property type="component" value="Unassembled WGS sequence"/>
</dbReference>
<feature type="transmembrane region" description="Helical" evidence="1">
    <location>
        <begin position="504"/>
        <end position="526"/>
    </location>
</feature>
<accession>A0A8K1FGQ9</accession>
<dbReference type="OrthoDB" id="120556at2759"/>
<comment type="caution">
    <text evidence="2">The sequence shown here is derived from an EMBL/GenBank/DDBJ whole genome shotgun (WGS) entry which is preliminary data.</text>
</comment>
<keyword evidence="1" id="KW-0472">Membrane</keyword>
<keyword evidence="3" id="KW-1185">Reference proteome</keyword>
<dbReference type="InterPro" id="IPR032675">
    <property type="entry name" value="LRR_dom_sf"/>
</dbReference>
<dbReference type="AlphaFoldDB" id="A0A8K1FGQ9"/>
<dbReference type="SUPFAM" id="SSF52058">
    <property type="entry name" value="L domain-like"/>
    <property type="match status" value="1"/>
</dbReference>
<dbReference type="Gene3D" id="3.80.10.10">
    <property type="entry name" value="Ribonuclease Inhibitor"/>
    <property type="match status" value="2"/>
</dbReference>
<reference evidence="2" key="1">
    <citation type="submission" date="2019-03" db="EMBL/GenBank/DDBJ databases">
        <title>Long read genome sequence of the mycoparasitic Pythium oligandrum ATCC 38472 isolated from sugarbeet rhizosphere.</title>
        <authorList>
            <person name="Gaulin E."/>
        </authorList>
    </citation>
    <scope>NUCLEOTIDE SEQUENCE</scope>
    <source>
        <strain evidence="2">ATCC 38472_TT</strain>
    </source>
</reference>
<gene>
    <name evidence="2" type="ORF">Poli38472_013477</name>
</gene>
<feature type="transmembrane region" description="Helical" evidence="1">
    <location>
        <begin position="43"/>
        <end position="65"/>
    </location>
</feature>
<keyword evidence="1" id="KW-0812">Transmembrane</keyword>
<keyword evidence="1" id="KW-1133">Transmembrane helix</keyword>